<protein>
    <submittedName>
        <fullName evidence="2">Uncharacterized protein</fullName>
    </submittedName>
</protein>
<evidence type="ECO:0000256" key="1">
    <source>
        <dbReference type="SAM" id="MobiDB-lite"/>
    </source>
</evidence>
<evidence type="ECO:0000313" key="3">
    <source>
        <dbReference type="Proteomes" id="UP000269019"/>
    </source>
</evidence>
<dbReference type="AlphaFoldDB" id="A0A3G6J5M9"/>
<name>A0A3G6J5M9_9CORY</name>
<dbReference type="Proteomes" id="UP000269019">
    <property type="component" value="Chromosome"/>
</dbReference>
<dbReference type="EMBL" id="CP033896">
    <property type="protein sequence ID" value="AZA13401.1"/>
    <property type="molecule type" value="Genomic_DNA"/>
</dbReference>
<accession>A0A3G6J5M9</accession>
<gene>
    <name evidence="2" type="ORF">CCHOA_04975</name>
</gene>
<sequence length="64" mass="6992">MQIVITATKVQIGPGKTEAHQVSVRNWIDNSRAAPWRLPRADPSLPDDAGMTKVMDTGVRPPGR</sequence>
<organism evidence="2 3">
    <name type="scientific">Corynebacterium choanae</name>
    <dbReference type="NCBI Taxonomy" id="1862358"/>
    <lineage>
        <taxon>Bacteria</taxon>
        <taxon>Bacillati</taxon>
        <taxon>Actinomycetota</taxon>
        <taxon>Actinomycetes</taxon>
        <taxon>Mycobacteriales</taxon>
        <taxon>Corynebacteriaceae</taxon>
        <taxon>Corynebacterium</taxon>
    </lineage>
</organism>
<proteinExistence type="predicted"/>
<evidence type="ECO:0000313" key="2">
    <source>
        <dbReference type="EMBL" id="AZA13401.1"/>
    </source>
</evidence>
<dbReference type="KEGG" id="ccho:CCHOA_04975"/>
<feature type="region of interest" description="Disordered" evidence="1">
    <location>
        <begin position="38"/>
        <end position="64"/>
    </location>
</feature>
<reference evidence="2 3" key="1">
    <citation type="submission" date="2018-11" db="EMBL/GenBank/DDBJ databases">
        <authorList>
            <person name="Kleinhagauer T."/>
            <person name="Glaeser S.P."/>
            <person name="Spergser J."/>
            <person name="Ruckert C."/>
            <person name="Kaempfer P."/>
            <person name="Busse H.-J."/>
        </authorList>
    </citation>
    <scope>NUCLEOTIDE SEQUENCE [LARGE SCALE GENOMIC DNA]</scope>
    <source>
        <strain evidence="2 3">200CH</strain>
    </source>
</reference>
<keyword evidence="3" id="KW-1185">Reference proteome</keyword>